<evidence type="ECO:0000256" key="5">
    <source>
        <dbReference type="ARBA" id="ARBA00012212"/>
    </source>
</evidence>
<evidence type="ECO:0000313" key="21">
    <source>
        <dbReference type="EMBL" id="AKL95627.1"/>
    </source>
</evidence>
<evidence type="ECO:0000259" key="19">
    <source>
        <dbReference type="Pfam" id="PF02875"/>
    </source>
</evidence>
<dbReference type="RefSeq" id="WP_044825062.1">
    <property type="nucleotide sequence ID" value="NZ_CP009687.1"/>
</dbReference>
<keyword evidence="8 17" id="KW-0436">Ligase</keyword>
<sequence length="455" mass="50691">MNLKNKKVLVIGLAVTGVPLVKTLLNLGATVIVNDLKSEEILQENLKELEGLKFQAILGRHPEDLGELGKLDLVVVSPGIPLDIPFINKLKETNTEIIGEIELAYRFNKAPIVAITGTNGKTTTTALTGEIFKRGRKNTFVVGNIGVAAISKALETTEEDVMVMEVSSFQLESIEEFRPRVAAILNLTPDHLNRHKTMENYRHAKFNIFKNQRTTDYAVINYDDEICRKASEDLSSKKLYFSRKVQLPEGVFVENSHITISYNGIKQSVINIEDIKIPGLHNLENALAATAMAFLMGIDVDVIQDTLRDFKGVTHRIEYVDTIKGIRFINDSKATNTDAAIKAIEAVNPPIILLAGGLDKASEFEDFIQTFDEKVKHVFAYGETAEKIYNTAKNLSFHHVTIVKDLEKAAVGAYNIAKEGDSILLSPACASWDMYKNFEERGEHFKKIVADLRRS</sequence>
<evidence type="ECO:0000256" key="10">
    <source>
        <dbReference type="ARBA" id="ARBA00022840"/>
    </source>
</evidence>
<keyword evidence="13 17" id="KW-0961">Cell wall biogenesis/degradation</keyword>
<evidence type="ECO:0000256" key="12">
    <source>
        <dbReference type="ARBA" id="ARBA00022984"/>
    </source>
</evidence>
<dbReference type="EC" id="6.3.2.9" evidence="5 17"/>
<gene>
    <name evidence="17 21" type="primary">murD</name>
    <name evidence="21" type="ORF">CACET_c21810</name>
</gene>
<dbReference type="Proteomes" id="UP000035704">
    <property type="component" value="Chromosome"/>
</dbReference>
<proteinExistence type="inferred from homology"/>
<dbReference type="HAMAP" id="MF_00639">
    <property type="entry name" value="MurD"/>
    <property type="match status" value="1"/>
</dbReference>
<dbReference type="Pfam" id="PF08245">
    <property type="entry name" value="Mur_ligase_M"/>
    <property type="match status" value="1"/>
</dbReference>
<comment type="subcellular location">
    <subcellularLocation>
        <location evidence="2 17 18">Cytoplasm</location>
    </subcellularLocation>
</comment>
<evidence type="ECO:0000313" key="22">
    <source>
        <dbReference type="Proteomes" id="UP000035704"/>
    </source>
</evidence>
<dbReference type="PANTHER" id="PTHR43692:SF1">
    <property type="entry name" value="UDP-N-ACETYLMURAMOYLALANINE--D-GLUTAMATE LIGASE"/>
    <property type="match status" value="1"/>
</dbReference>
<dbReference type="GO" id="GO:0005737">
    <property type="term" value="C:cytoplasm"/>
    <property type="evidence" value="ECO:0007669"/>
    <property type="project" value="UniProtKB-SubCell"/>
</dbReference>
<reference evidence="21 22" key="1">
    <citation type="submission" date="2014-10" db="EMBL/GenBank/DDBJ databases">
        <title>Genome sequence of Clostridium aceticum DSM 1496.</title>
        <authorList>
            <person name="Poehlein A."/>
            <person name="Schiel-Bengelsdorf B."/>
            <person name="Gottschalk G."/>
            <person name="Duerre P."/>
            <person name="Daniel R."/>
        </authorList>
    </citation>
    <scope>NUCLEOTIDE SEQUENCE [LARGE SCALE GENOMIC DNA]</scope>
    <source>
        <strain evidence="21 22">DSM 1496</strain>
    </source>
</reference>
<dbReference type="AlphaFoldDB" id="A0A0D8I957"/>
<dbReference type="PATRIC" id="fig|84022.5.peg.528"/>
<accession>A0A0D8I957</accession>
<evidence type="ECO:0000259" key="20">
    <source>
        <dbReference type="Pfam" id="PF08245"/>
    </source>
</evidence>
<dbReference type="GO" id="GO:0005524">
    <property type="term" value="F:ATP binding"/>
    <property type="evidence" value="ECO:0007669"/>
    <property type="project" value="UniProtKB-UniRule"/>
</dbReference>
<keyword evidence="17 18" id="KW-0132">Cell division</keyword>
<evidence type="ECO:0000256" key="17">
    <source>
        <dbReference type="HAMAP-Rule" id="MF_00639"/>
    </source>
</evidence>
<dbReference type="SUPFAM" id="SSF51984">
    <property type="entry name" value="MurCD N-terminal domain"/>
    <property type="match status" value="1"/>
</dbReference>
<evidence type="ECO:0000256" key="6">
    <source>
        <dbReference type="ARBA" id="ARBA00015655"/>
    </source>
</evidence>
<dbReference type="InterPro" id="IPR005762">
    <property type="entry name" value="MurD"/>
</dbReference>
<dbReference type="GO" id="GO:0009252">
    <property type="term" value="P:peptidoglycan biosynthetic process"/>
    <property type="evidence" value="ECO:0007669"/>
    <property type="project" value="UniProtKB-UniRule"/>
</dbReference>
<keyword evidence="7 17" id="KW-0963">Cytoplasm</keyword>
<keyword evidence="17 18" id="KW-0131">Cell cycle</keyword>
<keyword evidence="10 17" id="KW-0067">ATP-binding</keyword>
<dbReference type="STRING" id="84022.CACET_c21810"/>
<dbReference type="Gene3D" id="3.90.190.20">
    <property type="entry name" value="Mur ligase, C-terminal domain"/>
    <property type="match status" value="1"/>
</dbReference>
<dbReference type="Gene3D" id="3.40.1190.10">
    <property type="entry name" value="Mur-like, catalytic domain"/>
    <property type="match status" value="1"/>
</dbReference>
<dbReference type="GO" id="GO:0071555">
    <property type="term" value="P:cell wall organization"/>
    <property type="evidence" value="ECO:0007669"/>
    <property type="project" value="UniProtKB-KW"/>
</dbReference>
<evidence type="ECO:0000256" key="4">
    <source>
        <dbReference type="ARBA" id="ARBA00010416"/>
    </source>
</evidence>
<dbReference type="InterPro" id="IPR013221">
    <property type="entry name" value="Mur_ligase_cen"/>
</dbReference>
<comment type="similarity">
    <text evidence="4 17">Belongs to the MurCDEF family.</text>
</comment>
<dbReference type="GO" id="GO:0008764">
    <property type="term" value="F:UDP-N-acetylmuramoylalanine-D-glutamate ligase activity"/>
    <property type="evidence" value="ECO:0007669"/>
    <property type="project" value="UniProtKB-UniRule"/>
</dbReference>
<organism evidence="21 22">
    <name type="scientific">Clostridium aceticum</name>
    <dbReference type="NCBI Taxonomy" id="84022"/>
    <lineage>
        <taxon>Bacteria</taxon>
        <taxon>Bacillati</taxon>
        <taxon>Bacillota</taxon>
        <taxon>Clostridia</taxon>
        <taxon>Eubacteriales</taxon>
        <taxon>Clostridiaceae</taxon>
        <taxon>Clostridium</taxon>
    </lineage>
</organism>
<evidence type="ECO:0000256" key="13">
    <source>
        <dbReference type="ARBA" id="ARBA00023316"/>
    </source>
</evidence>
<dbReference type="InterPro" id="IPR036565">
    <property type="entry name" value="Mur-like_cat_sf"/>
</dbReference>
<evidence type="ECO:0000256" key="3">
    <source>
        <dbReference type="ARBA" id="ARBA00004752"/>
    </source>
</evidence>
<dbReference type="UniPathway" id="UPA00219"/>
<evidence type="ECO:0000256" key="15">
    <source>
        <dbReference type="ARBA" id="ARBA00032324"/>
    </source>
</evidence>
<dbReference type="InterPro" id="IPR004101">
    <property type="entry name" value="Mur_ligase_C"/>
</dbReference>
<dbReference type="Gene3D" id="3.40.50.720">
    <property type="entry name" value="NAD(P)-binding Rossmann-like Domain"/>
    <property type="match status" value="1"/>
</dbReference>
<comment type="catalytic activity">
    <reaction evidence="16 17 18">
        <text>UDP-N-acetyl-alpha-D-muramoyl-L-alanine + D-glutamate + ATP = UDP-N-acetyl-alpha-D-muramoyl-L-alanyl-D-glutamate + ADP + phosphate + H(+)</text>
        <dbReference type="Rhea" id="RHEA:16429"/>
        <dbReference type="ChEBI" id="CHEBI:15378"/>
        <dbReference type="ChEBI" id="CHEBI:29986"/>
        <dbReference type="ChEBI" id="CHEBI:30616"/>
        <dbReference type="ChEBI" id="CHEBI:43474"/>
        <dbReference type="ChEBI" id="CHEBI:83898"/>
        <dbReference type="ChEBI" id="CHEBI:83900"/>
        <dbReference type="ChEBI" id="CHEBI:456216"/>
        <dbReference type="EC" id="6.3.2.9"/>
    </reaction>
</comment>
<feature type="domain" description="Mur ligase central" evidence="20">
    <location>
        <begin position="115"/>
        <end position="293"/>
    </location>
</feature>
<keyword evidence="9 17" id="KW-0547">Nucleotide-binding</keyword>
<dbReference type="PANTHER" id="PTHR43692">
    <property type="entry name" value="UDP-N-ACETYLMURAMOYLALANINE--D-GLUTAMATE LIGASE"/>
    <property type="match status" value="1"/>
</dbReference>
<dbReference type="SUPFAM" id="SSF53623">
    <property type="entry name" value="MurD-like peptide ligases, catalytic domain"/>
    <property type="match status" value="1"/>
</dbReference>
<evidence type="ECO:0000256" key="9">
    <source>
        <dbReference type="ARBA" id="ARBA00022741"/>
    </source>
</evidence>
<dbReference type="GO" id="GO:0051301">
    <property type="term" value="P:cell division"/>
    <property type="evidence" value="ECO:0007669"/>
    <property type="project" value="UniProtKB-KW"/>
</dbReference>
<keyword evidence="22" id="KW-1185">Reference proteome</keyword>
<feature type="binding site" evidence="17">
    <location>
        <begin position="117"/>
        <end position="123"/>
    </location>
    <ligand>
        <name>ATP</name>
        <dbReference type="ChEBI" id="CHEBI:30616"/>
    </ligand>
</feature>
<dbReference type="SUPFAM" id="SSF53244">
    <property type="entry name" value="MurD-like peptide ligases, peptide-binding domain"/>
    <property type="match status" value="1"/>
</dbReference>
<evidence type="ECO:0000256" key="11">
    <source>
        <dbReference type="ARBA" id="ARBA00022960"/>
    </source>
</evidence>
<keyword evidence="12 17" id="KW-0573">Peptidoglycan synthesis</keyword>
<dbReference type="KEGG" id="cace:CACET_c21810"/>
<evidence type="ECO:0000256" key="14">
    <source>
        <dbReference type="ARBA" id="ARBA00030398"/>
    </source>
</evidence>
<dbReference type="EMBL" id="CP009687">
    <property type="protein sequence ID" value="AKL95627.1"/>
    <property type="molecule type" value="Genomic_DNA"/>
</dbReference>
<evidence type="ECO:0000256" key="18">
    <source>
        <dbReference type="RuleBase" id="RU003664"/>
    </source>
</evidence>
<feature type="domain" description="Mur ligase C-terminal" evidence="19">
    <location>
        <begin position="315"/>
        <end position="429"/>
    </location>
</feature>
<dbReference type="GO" id="GO:0008360">
    <property type="term" value="P:regulation of cell shape"/>
    <property type="evidence" value="ECO:0007669"/>
    <property type="project" value="UniProtKB-KW"/>
</dbReference>
<dbReference type="OrthoDB" id="9809796at2"/>
<protein>
    <recommendedName>
        <fullName evidence="6 17">UDP-N-acetylmuramoylalanine--D-glutamate ligase</fullName>
        <ecNumber evidence="5 17">6.3.2.9</ecNumber>
    </recommendedName>
    <alternativeName>
        <fullName evidence="15 17">D-glutamic acid-adding enzyme</fullName>
    </alternativeName>
    <alternativeName>
        <fullName evidence="14 17">UDP-N-acetylmuramoyl-L-alanyl-D-glutamate synthetase</fullName>
    </alternativeName>
</protein>
<name>A0A0D8I957_9CLOT</name>
<evidence type="ECO:0000256" key="8">
    <source>
        <dbReference type="ARBA" id="ARBA00022598"/>
    </source>
</evidence>
<dbReference type="Pfam" id="PF21799">
    <property type="entry name" value="MurD-like_N"/>
    <property type="match status" value="1"/>
</dbReference>
<dbReference type="InterPro" id="IPR036615">
    <property type="entry name" value="Mur_ligase_C_dom_sf"/>
</dbReference>
<comment type="pathway">
    <text evidence="3 17 18">Cell wall biogenesis; peptidoglycan biosynthesis.</text>
</comment>
<evidence type="ECO:0000256" key="16">
    <source>
        <dbReference type="ARBA" id="ARBA00047632"/>
    </source>
</evidence>
<evidence type="ECO:0000256" key="1">
    <source>
        <dbReference type="ARBA" id="ARBA00002734"/>
    </source>
</evidence>
<comment type="function">
    <text evidence="1 17 18">Cell wall formation. Catalyzes the addition of glutamate to the nucleotide precursor UDP-N-acetylmuramoyl-L-alanine (UMA).</text>
</comment>
<dbReference type="Pfam" id="PF02875">
    <property type="entry name" value="Mur_ligase_C"/>
    <property type="match status" value="1"/>
</dbReference>
<dbReference type="NCBIfam" id="TIGR01087">
    <property type="entry name" value="murD"/>
    <property type="match status" value="1"/>
</dbReference>
<keyword evidence="11 17" id="KW-0133">Cell shape</keyword>
<evidence type="ECO:0000256" key="7">
    <source>
        <dbReference type="ARBA" id="ARBA00022490"/>
    </source>
</evidence>
<evidence type="ECO:0000256" key="2">
    <source>
        <dbReference type="ARBA" id="ARBA00004496"/>
    </source>
</evidence>